<evidence type="ECO:0000313" key="2">
    <source>
        <dbReference type="EMBL" id="QED23796.1"/>
    </source>
</evidence>
<name>A0A5B8XFT7_9RICK</name>
<feature type="region of interest" description="Disordered" evidence="1">
    <location>
        <begin position="315"/>
        <end position="378"/>
    </location>
</feature>
<feature type="compositionally biased region" description="Low complexity" evidence="1">
    <location>
        <begin position="1"/>
        <end position="14"/>
    </location>
</feature>
<feature type="compositionally biased region" description="Basic and acidic residues" evidence="1">
    <location>
        <begin position="325"/>
        <end position="348"/>
    </location>
</feature>
<feature type="region of interest" description="Disordered" evidence="1">
    <location>
        <begin position="1"/>
        <end position="56"/>
    </location>
</feature>
<protein>
    <submittedName>
        <fullName evidence="2">Uncharacterized protein</fullName>
    </submittedName>
</protein>
<evidence type="ECO:0000256" key="1">
    <source>
        <dbReference type="SAM" id="MobiDB-lite"/>
    </source>
</evidence>
<sequence length="378" mass="43486">MNSSNSNNNSGSNVIEEDEEISSENSYEDGSDESLSSEIEEVMQQEDSDRSITGNDSVYNDMNLSLKVQRPFIDQKVLKNVNRFEFFNIPQNFFANLLQREGLEQAFIDAVVWLRDNVKNGVQNPWQYNGYYDCLCVENLTLQDIRMLYGKINLIQDKYQKQVLLDAIGKYCFITSIKPNTISVDDYGLLKNLAGSMYDDGVSITNILLLALEKDMTVNKAVYNALSIDVERMNSKQDEIMTMNQKVKKYIPQPTGAKRLDSLKKKYPQQQRLNEEVFPKSLEIPANIPYTSYQLDGQLIKVANHNYKNQYQDSYQNSEQNMNNKTEKQDKNKDRQRSRNNSKIEKQNDNFASQIKYSRNRSSSASSRGSSVGRDRNG</sequence>
<gene>
    <name evidence="2" type="ORF">Deia_01012</name>
</gene>
<feature type="compositionally biased region" description="Acidic residues" evidence="1">
    <location>
        <begin position="15"/>
        <end position="32"/>
    </location>
</feature>
<evidence type="ECO:0000313" key="3">
    <source>
        <dbReference type="Proteomes" id="UP000321934"/>
    </source>
</evidence>
<reference evidence="2 3" key="1">
    <citation type="journal article" date="2019" name="ISME J.">
        <title>Deianiraea, an extracellular bacterium associated with the ciliate Paramecium, suggests an alternative scenario for the evolution of Rickettsiales.</title>
        <authorList>
            <person name="Castelli M."/>
            <person name="Sabaneyeva E."/>
            <person name="Lanzoni O."/>
            <person name="Lebedeva N."/>
            <person name="Floriano A.M."/>
            <person name="Gaiarsa S."/>
            <person name="Benken K."/>
            <person name="Modeo L."/>
            <person name="Bandi C."/>
            <person name="Potekhin A."/>
            <person name="Sassera D."/>
            <person name="Petroni G."/>
        </authorList>
    </citation>
    <scope>NUCLEOTIDE SEQUENCE [LARGE SCALE GENOMIC DNA]</scope>
    <source>
        <strain evidence="2">CyL4-1</strain>
    </source>
</reference>
<dbReference type="Proteomes" id="UP000321934">
    <property type="component" value="Chromosome"/>
</dbReference>
<organism evidence="2 3">
    <name type="scientific">Candidatus Deianiraea vastatrix</name>
    <dbReference type="NCBI Taxonomy" id="2163644"/>
    <lineage>
        <taxon>Bacteria</taxon>
        <taxon>Pseudomonadati</taxon>
        <taxon>Pseudomonadota</taxon>
        <taxon>Alphaproteobacteria</taxon>
        <taxon>Rickettsiales</taxon>
        <taxon>Candidatus Deianiraeaceae</taxon>
        <taxon>Candidatus Deianiraea</taxon>
    </lineage>
</organism>
<accession>A0A5B8XFT7</accession>
<feature type="compositionally biased region" description="Polar residues" evidence="1">
    <location>
        <begin position="315"/>
        <end position="324"/>
    </location>
</feature>
<proteinExistence type="predicted"/>
<dbReference type="EMBL" id="CP029077">
    <property type="protein sequence ID" value="QED23796.1"/>
    <property type="molecule type" value="Genomic_DNA"/>
</dbReference>
<dbReference type="RefSeq" id="WP_146821173.1">
    <property type="nucleotide sequence ID" value="NZ_CP029077.1"/>
</dbReference>
<dbReference type="AlphaFoldDB" id="A0A5B8XFT7"/>
<keyword evidence="3" id="KW-1185">Reference proteome</keyword>
<feature type="compositionally biased region" description="Low complexity" evidence="1">
    <location>
        <begin position="360"/>
        <end position="372"/>
    </location>
</feature>